<sequence length="377" mass="42781">MKKRPKEEQEIVDLQQPSGRCIIVEDKNTGLLEKLYWNEENFLADRFHRKIKSEAQWFENVIKHAPTVGSFYENLIRNTLREFAPTNNKVGTGFVYDSSRDKHGKQIDVLVYDDSDRSVVYRCDEFVVINPGSTISAIEVKKTLNATNLKDVVRSTFYNNLGWNGRKYKEINTINIFAFSLSCKKDTIVNALKDILEDCVLSLTVESDGAQGKIPITYCSIPDIYFLDEDFYIQTQIIEKGDEFGLEIHTIPSPGTGSVGAFLSNVIQENREKMASNEKSYLYRNIRPCPKHCEVEGSMLLIDIVSFSQIVGAFPDSREELLSLSLDEMKPLLVFIPKGLDIKSYASAKEFFEKSGATVEFFNKEGPVIVPCSEVKI</sequence>
<evidence type="ECO:0000259" key="1">
    <source>
        <dbReference type="Pfam" id="PF20247"/>
    </source>
</evidence>
<dbReference type="InterPro" id="IPR046537">
    <property type="entry name" value="DUF6602"/>
</dbReference>
<dbReference type="EMBL" id="PXNN01000006">
    <property type="protein sequence ID" value="PSF09268.1"/>
    <property type="molecule type" value="Genomic_DNA"/>
</dbReference>
<dbReference type="Proteomes" id="UP000238385">
    <property type="component" value="Unassembled WGS sequence"/>
</dbReference>
<gene>
    <name evidence="2" type="ORF">C7H08_04090</name>
</gene>
<dbReference type="RefSeq" id="WP_106670510.1">
    <property type="nucleotide sequence ID" value="NZ_BMFE01000003.1"/>
</dbReference>
<evidence type="ECO:0000313" key="3">
    <source>
        <dbReference type="Proteomes" id="UP000238385"/>
    </source>
</evidence>
<dbReference type="OrthoDB" id="7053796at2"/>
<name>A0A2T1KGV3_9GAMM</name>
<protein>
    <recommendedName>
        <fullName evidence="1">DUF6602 domain-containing protein</fullName>
    </recommendedName>
</protein>
<proteinExistence type="predicted"/>
<dbReference type="CDD" id="cd21173">
    <property type="entry name" value="NucC-like"/>
    <property type="match status" value="1"/>
</dbReference>
<evidence type="ECO:0000313" key="2">
    <source>
        <dbReference type="EMBL" id="PSF09268.1"/>
    </source>
</evidence>
<organism evidence="2 3">
    <name type="scientific">Marinobacter halophilus</name>
    <dbReference type="NCBI Taxonomy" id="1323740"/>
    <lineage>
        <taxon>Bacteria</taxon>
        <taxon>Pseudomonadati</taxon>
        <taxon>Pseudomonadota</taxon>
        <taxon>Gammaproteobacteria</taxon>
        <taxon>Pseudomonadales</taxon>
        <taxon>Marinobacteraceae</taxon>
        <taxon>Marinobacter</taxon>
    </lineage>
</organism>
<reference evidence="2 3" key="1">
    <citation type="submission" date="2018-03" db="EMBL/GenBank/DDBJ databases">
        <title>Marinobacter brunus sp. nov., a marine bacterium of Gamma-proteobacteria isolated from the surface seawater of the South China Sea.</title>
        <authorList>
            <person name="Cheng H."/>
            <person name="Wu Y.-H."/>
            <person name="Xamxidin M."/>
            <person name="Xu X.-W."/>
        </authorList>
    </citation>
    <scope>NUCLEOTIDE SEQUENCE [LARGE SCALE GENOMIC DNA]</scope>
    <source>
        <strain evidence="2 3">JCM 30472</strain>
    </source>
</reference>
<feature type="domain" description="DUF6602" evidence="1">
    <location>
        <begin position="61"/>
        <end position="153"/>
    </location>
</feature>
<accession>A0A2T1KGV3</accession>
<keyword evidence="3" id="KW-1185">Reference proteome</keyword>
<comment type="caution">
    <text evidence="2">The sequence shown here is derived from an EMBL/GenBank/DDBJ whole genome shotgun (WGS) entry which is preliminary data.</text>
</comment>
<dbReference type="Pfam" id="PF20247">
    <property type="entry name" value="DUF6602"/>
    <property type="match status" value="1"/>
</dbReference>
<dbReference type="AlphaFoldDB" id="A0A2T1KGV3"/>